<accession>A0AAV5AGP9</accession>
<evidence type="ECO:0000313" key="1">
    <source>
        <dbReference type="EMBL" id="GJJ12678.1"/>
    </source>
</evidence>
<evidence type="ECO:0000313" key="2">
    <source>
        <dbReference type="Proteomes" id="UP001050691"/>
    </source>
</evidence>
<dbReference type="EMBL" id="BPWL01000007">
    <property type="protein sequence ID" value="GJJ12678.1"/>
    <property type="molecule type" value="Genomic_DNA"/>
</dbReference>
<dbReference type="Proteomes" id="UP001050691">
    <property type="component" value="Unassembled WGS sequence"/>
</dbReference>
<sequence>MRLKTTRGVITDKGDRIPSDAGSHYIRISPWLDKEGDIPLPNWGEKIKDGVVLVGGDTVAAITDVVRSEISLQFLMTLSTLILEKTTSHDAAAFVTCWLRAVAEAAQASRLKGYLDRESRRPKFEPD</sequence>
<keyword evidence="2" id="KW-1185">Reference proteome</keyword>
<proteinExistence type="predicted"/>
<reference evidence="1" key="1">
    <citation type="submission" date="2021-10" db="EMBL/GenBank/DDBJ databases">
        <title>De novo Genome Assembly of Clathrus columnatus (Basidiomycota, Fungi) Using Illumina and Nanopore Sequence Data.</title>
        <authorList>
            <person name="Ogiso-Tanaka E."/>
            <person name="Itagaki H."/>
            <person name="Hosoya T."/>
            <person name="Hosaka K."/>
        </authorList>
    </citation>
    <scope>NUCLEOTIDE SEQUENCE</scope>
    <source>
        <strain evidence="1">MO-923</strain>
    </source>
</reference>
<name>A0AAV5AGP9_9AGAM</name>
<comment type="caution">
    <text evidence="1">The sequence shown here is derived from an EMBL/GenBank/DDBJ whole genome shotgun (WGS) entry which is preliminary data.</text>
</comment>
<organism evidence="1 2">
    <name type="scientific">Clathrus columnatus</name>
    <dbReference type="NCBI Taxonomy" id="1419009"/>
    <lineage>
        <taxon>Eukaryota</taxon>
        <taxon>Fungi</taxon>
        <taxon>Dikarya</taxon>
        <taxon>Basidiomycota</taxon>
        <taxon>Agaricomycotina</taxon>
        <taxon>Agaricomycetes</taxon>
        <taxon>Phallomycetidae</taxon>
        <taxon>Phallales</taxon>
        <taxon>Clathraceae</taxon>
        <taxon>Clathrus</taxon>
    </lineage>
</organism>
<protein>
    <submittedName>
        <fullName evidence="1">Uncharacterized protein</fullName>
    </submittedName>
</protein>
<gene>
    <name evidence="1" type="ORF">Clacol_006922</name>
</gene>
<dbReference type="AlphaFoldDB" id="A0AAV5AGP9"/>